<evidence type="ECO:0000256" key="2">
    <source>
        <dbReference type="SAM" id="MobiDB-lite"/>
    </source>
</evidence>
<dbReference type="STRING" id="1037660.A0A066WNR6"/>
<name>A0A066WNR6_TILAU</name>
<dbReference type="InterPro" id="IPR007194">
    <property type="entry name" value="TRAPP_component"/>
</dbReference>
<protein>
    <recommendedName>
        <fullName evidence="5">Transport protein particle component</fullName>
    </recommendedName>
</protein>
<dbReference type="RefSeq" id="XP_013245102.1">
    <property type="nucleotide sequence ID" value="XM_013389648.1"/>
</dbReference>
<feature type="region of interest" description="Disordered" evidence="2">
    <location>
        <begin position="1"/>
        <end position="41"/>
    </location>
</feature>
<dbReference type="Proteomes" id="UP000027361">
    <property type="component" value="Unassembled WGS sequence"/>
</dbReference>
<proteinExistence type="inferred from homology"/>
<dbReference type="InParanoid" id="A0A066WNR6"/>
<dbReference type="PANTHER" id="PTHR12817:SF0">
    <property type="entry name" value="GEO08327P1"/>
    <property type="match status" value="1"/>
</dbReference>
<evidence type="ECO:0008006" key="5">
    <source>
        <dbReference type="Google" id="ProtNLM"/>
    </source>
</evidence>
<organism evidence="3 4">
    <name type="scientific">Tilletiaria anomala (strain ATCC 24038 / CBS 436.72 / UBC 951)</name>
    <dbReference type="NCBI Taxonomy" id="1037660"/>
    <lineage>
        <taxon>Eukaryota</taxon>
        <taxon>Fungi</taxon>
        <taxon>Dikarya</taxon>
        <taxon>Basidiomycota</taxon>
        <taxon>Ustilaginomycotina</taxon>
        <taxon>Exobasidiomycetes</taxon>
        <taxon>Georgefischeriales</taxon>
        <taxon>Tilletiariaceae</taxon>
        <taxon>Tilletiaria</taxon>
    </lineage>
</organism>
<dbReference type="Pfam" id="PF04051">
    <property type="entry name" value="TRAPP"/>
    <property type="match status" value="1"/>
</dbReference>
<reference evidence="3 4" key="1">
    <citation type="submission" date="2014-05" db="EMBL/GenBank/DDBJ databases">
        <title>Draft genome sequence of a rare smut relative, Tilletiaria anomala UBC 951.</title>
        <authorList>
            <consortium name="DOE Joint Genome Institute"/>
            <person name="Toome M."/>
            <person name="Kuo A."/>
            <person name="Henrissat B."/>
            <person name="Lipzen A."/>
            <person name="Tritt A."/>
            <person name="Yoshinaga Y."/>
            <person name="Zane M."/>
            <person name="Barry K."/>
            <person name="Grigoriev I.V."/>
            <person name="Spatafora J.W."/>
            <person name="Aimea M.C."/>
        </authorList>
    </citation>
    <scope>NUCLEOTIDE SEQUENCE [LARGE SCALE GENOMIC DNA]</scope>
    <source>
        <strain evidence="3 4">UBC 951</strain>
    </source>
</reference>
<dbReference type="OrthoDB" id="941624at2759"/>
<gene>
    <name evidence="3" type="ORF">K437DRAFT_254445</name>
</gene>
<dbReference type="SUPFAM" id="SSF111126">
    <property type="entry name" value="Ligand-binding domain in the NO signalling and Golgi transport"/>
    <property type="match status" value="1"/>
</dbReference>
<dbReference type="CDD" id="cd14944">
    <property type="entry name" value="TRAPPC6A_Trs33"/>
    <property type="match status" value="1"/>
</dbReference>
<dbReference type="GO" id="GO:0030008">
    <property type="term" value="C:TRAPP complex"/>
    <property type="evidence" value="ECO:0007669"/>
    <property type="project" value="TreeGrafter"/>
</dbReference>
<dbReference type="OMA" id="AMDYFLI"/>
<dbReference type="GO" id="GO:0006888">
    <property type="term" value="P:endoplasmic reticulum to Golgi vesicle-mediated transport"/>
    <property type="evidence" value="ECO:0007669"/>
    <property type="project" value="TreeGrafter"/>
</dbReference>
<dbReference type="GO" id="GO:0005802">
    <property type="term" value="C:trans-Golgi network"/>
    <property type="evidence" value="ECO:0007669"/>
    <property type="project" value="TreeGrafter"/>
</dbReference>
<dbReference type="GeneID" id="25263868"/>
<dbReference type="Gene3D" id="3.30.1380.20">
    <property type="entry name" value="Trafficking protein particle complex subunit 3"/>
    <property type="match status" value="1"/>
</dbReference>
<dbReference type="AlphaFoldDB" id="A0A066WNR6"/>
<dbReference type="InterPro" id="IPR037992">
    <property type="entry name" value="TRAPPC6/Trs33"/>
</dbReference>
<sequence>MAAKTSAPKAIASSSIPGGSIISPSHSLPPAVSSSSSSATVSNTNANAAASSSQLVTPFARDLSLPPTRQVDAAALDYMTTEMTFTLQESARFAAKKLLKHREELREAGFPVQLGSSAGIAGSAVAANATSAIGGVAGSSPKAAGRTTIDNQSPAAVVDRRSVSQAGAWDGSGGTARRFSSLSLAGPSSEEVDAELTARLEVIGYHVGANMAERLSSLRPPLGTVLDVLKFVCKDVWTAVWDKQVDNLRTNHRGVYVLQDNNFKPLRRMSTARGLQETAREAKPHLSYATGIVCGALARMGVTSTVTVDILLLAAGATQAPGLHAHATACTFSVKTATGR</sequence>
<comment type="caution">
    <text evidence="3">The sequence shown here is derived from an EMBL/GenBank/DDBJ whole genome shotgun (WGS) entry which is preliminary data.</text>
</comment>
<evidence type="ECO:0000313" key="3">
    <source>
        <dbReference type="EMBL" id="KDN52255.1"/>
    </source>
</evidence>
<dbReference type="InterPro" id="IPR024096">
    <property type="entry name" value="NO_sig/Golgi_transp_ligand-bd"/>
</dbReference>
<dbReference type="HOGENOM" id="CLU_076409_0_0_1"/>
<dbReference type="EMBL" id="JMSN01000012">
    <property type="protein sequence ID" value="KDN52255.1"/>
    <property type="molecule type" value="Genomic_DNA"/>
</dbReference>
<keyword evidence="4" id="KW-1185">Reference proteome</keyword>
<comment type="similarity">
    <text evidence="1">Belongs to the TRAPP small subunits family. BET3 subfamily.</text>
</comment>
<accession>A0A066WNR6</accession>
<dbReference type="PANTHER" id="PTHR12817">
    <property type="entry name" value="TRAFFICKING PROTEIN PARTICLE COMPLEX SUBUNIT 6B"/>
    <property type="match status" value="1"/>
</dbReference>
<evidence type="ECO:0000256" key="1">
    <source>
        <dbReference type="ARBA" id="ARBA00006218"/>
    </source>
</evidence>
<dbReference type="GO" id="GO:0005801">
    <property type="term" value="C:cis-Golgi network"/>
    <property type="evidence" value="ECO:0007669"/>
    <property type="project" value="TreeGrafter"/>
</dbReference>
<evidence type="ECO:0000313" key="4">
    <source>
        <dbReference type="Proteomes" id="UP000027361"/>
    </source>
</evidence>